<dbReference type="SUPFAM" id="SSF49313">
    <property type="entry name" value="Cadherin-like"/>
    <property type="match status" value="2"/>
</dbReference>
<organism evidence="14">
    <name type="scientific">Hymenolepis diminuta</name>
    <name type="common">Rat tapeworm</name>
    <dbReference type="NCBI Taxonomy" id="6216"/>
    <lineage>
        <taxon>Eukaryota</taxon>
        <taxon>Metazoa</taxon>
        <taxon>Spiralia</taxon>
        <taxon>Lophotrochozoa</taxon>
        <taxon>Platyhelminthes</taxon>
        <taxon>Cestoda</taxon>
        <taxon>Eucestoda</taxon>
        <taxon>Cyclophyllidea</taxon>
        <taxon>Hymenolepididae</taxon>
        <taxon>Hymenolepis</taxon>
    </lineage>
</organism>
<dbReference type="GO" id="GO:0007156">
    <property type="term" value="P:homophilic cell adhesion via plasma membrane adhesion molecules"/>
    <property type="evidence" value="ECO:0007669"/>
    <property type="project" value="InterPro"/>
</dbReference>
<dbReference type="AlphaFoldDB" id="A0A158QDD5"/>
<dbReference type="WBParaSite" id="HDID_0000283101-mRNA-1">
    <property type="protein sequence ID" value="HDID_0000283101-mRNA-1"/>
    <property type="gene ID" value="HDID_0000283101"/>
</dbReference>
<accession>A0A158QDD5</accession>
<evidence type="ECO:0000256" key="5">
    <source>
        <dbReference type="ARBA" id="ARBA00022989"/>
    </source>
</evidence>
<evidence type="ECO:0000259" key="11">
    <source>
        <dbReference type="PROSITE" id="PS50268"/>
    </source>
</evidence>
<dbReference type="OrthoDB" id="6235929at2759"/>
<evidence type="ECO:0000256" key="7">
    <source>
        <dbReference type="ARBA" id="ARBA00023180"/>
    </source>
</evidence>
<feature type="compositionally biased region" description="Basic and acidic residues" evidence="9">
    <location>
        <begin position="624"/>
        <end position="637"/>
    </location>
</feature>
<feature type="compositionally biased region" description="Acidic residues" evidence="9">
    <location>
        <begin position="639"/>
        <end position="657"/>
    </location>
</feature>
<dbReference type="InterPro" id="IPR009017">
    <property type="entry name" value="GFP"/>
</dbReference>
<dbReference type="GO" id="GO:0005886">
    <property type="term" value="C:plasma membrane"/>
    <property type="evidence" value="ECO:0007669"/>
    <property type="project" value="InterPro"/>
</dbReference>
<keyword evidence="2" id="KW-0812">Transmembrane</keyword>
<evidence type="ECO:0000256" key="3">
    <source>
        <dbReference type="ARBA" id="ARBA00022737"/>
    </source>
</evidence>
<evidence type="ECO:0000313" key="14">
    <source>
        <dbReference type="WBParaSite" id="HDID_0000283101-mRNA-1"/>
    </source>
</evidence>
<feature type="signal peptide" evidence="10">
    <location>
        <begin position="1"/>
        <end position="23"/>
    </location>
</feature>
<feature type="region of interest" description="Disordered" evidence="9">
    <location>
        <begin position="624"/>
        <end position="657"/>
    </location>
</feature>
<feature type="chain" id="PRO_5043135344" evidence="10">
    <location>
        <begin position="24"/>
        <end position="657"/>
    </location>
</feature>
<evidence type="ECO:0000313" key="12">
    <source>
        <dbReference type="EMBL" id="VDL22681.1"/>
    </source>
</evidence>
<dbReference type="InterPro" id="IPR015919">
    <property type="entry name" value="Cadherin-like_sf"/>
</dbReference>
<dbReference type="InterPro" id="IPR002126">
    <property type="entry name" value="Cadherin-like_dom"/>
</dbReference>
<keyword evidence="5" id="KW-1133">Transmembrane helix</keyword>
<feature type="domain" description="Cadherin" evidence="11">
    <location>
        <begin position="19"/>
        <end position="155"/>
    </location>
</feature>
<dbReference type="PROSITE" id="PS50268">
    <property type="entry name" value="CADHERIN_2"/>
    <property type="match status" value="2"/>
</dbReference>
<feature type="domain" description="Cadherin" evidence="11">
    <location>
        <begin position="180"/>
        <end position="270"/>
    </location>
</feature>
<dbReference type="Gene3D" id="2.40.155.10">
    <property type="entry name" value="Green fluorescent protein"/>
    <property type="match status" value="1"/>
</dbReference>
<dbReference type="PRINTS" id="PR00205">
    <property type="entry name" value="CADHERIN"/>
</dbReference>
<keyword evidence="7" id="KW-0325">Glycoprotein</keyword>
<sequence>MTRRNRFISLILLILFLMPDIQASTWHIPATEVKYRLAENSPPGQILGTVAGPSPQKGVTNALGAPSQFFQLDPITSELSLKAEIDAEKLCALTTKRDDEKAIHGGLVDVIICNPATGELSVQLDVNVLLPDGGLQAVFKVTVEILDVDDNPPRFDSRVWKRHLKEAVYRKGRKIDLPKARDADLLPEHRSIQYSLEPKSPTVKETFHFEVFGSETPTLVLLKDLDAETQEYFSMTLVAFSPSRGTSDQLDSHLQIEIYVVDMNDNEPYFDQPSYNVTVPEDTLPGSVVFQVVCLKVKFNDKILDYGSPAMKLYMRNVYLYKRLNETSRCDVKNCRDAYADCYRFAKINCCVCPPGFYGGGGEKCTSKRAVERFIRMRGMLSVKLAGVNYEDNFPISHETITVRGPPLGQTSVRDVPSTGAMHNTIRLLTPLFHIINSITSFPKENSRIYNIFSLSGGFSAPTHIKFTINYERLGVLSADVRLQRDISDSDYYEGKMDIEVKNVGVFDVPREVYTEKVFGDGMVNYSKIARGVLRFERQQIQFSTTLEDPSRSLRGSIVGTAQIPVDETSCLLERNSLVEENSDGFRVRLGGKGFCNTDCPNRSSFCTVYCLDYPVLESRRRLYTEPEGYRKPRSIEEQVTEEEENESDLNPESEDS</sequence>
<dbReference type="PANTHER" id="PTHR24028">
    <property type="entry name" value="CADHERIN-87A"/>
    <property type="match status" value="1"/>
</dbReference>
<keyword evidence="3" id="KW-0677">Repeat</keyword>
<evidence type="ECO:0000256" key="4">
    <source>
        <dbReference type="ARBA" id="ARBA00022837"/>
    </source>
</evidence>
<dbReference type="GO" id="GO:0005509">
    <property type="term" value="F:calcium ion binding"/>
    <property type="evidence" value="ECO:0007669"/>
    <property type="project" value="UniProtKB-UniRule"/>
</dbReference>
<keyword evidence="10" id="KW-0732">Signal</keyword>
<name>A0A158QDD5_HYMDI</name>
<evidence type="ECO:0000313" key="13">
    <source>
        <dbReference type="Proteomes" id="UP000274504"/>
    </source>
</evidence>
<dbReference type="CDD" id="cd11304">
    <property type="entry name" value="Cadherin_repeat"/>
    <property type="match status" value="2"/>
</dbReference>
<protein>
    <submittedName>
        <fullName evidence="14">Cadherin domain-containing protein</fullName>
    </submittedName>
</protein>
<reference evidence="12 13" key="2">
    <citation type="submission" date="2018-11" db="EMBL/GenBank/DDBJ databases">
        <authorList>
            <consortium name="Pathogen Informatics"/>
        </authorList>
    </citation>
    <scope>NUCLEOTIDE SEQUENCE [LARGE SCALE GENOMIC DNA]</scope>
</reference>
<evidence type="ECO:0000256" key="9">
    <source>
        <dbReference type="SAM" id="MobiDB-lite"/>
    </source>
</evidence>
<dbReference type="PANTHER" id="PTHR24028:SF146">
    <property type="entry name" value="CADHERIN 96CB, ISOFORM D-RELATED"/>
    <property type="match status" value="1"/>
</dbReference>
<evidence type="ECO:0000256" key="6">
    <source>
        <dbReference type="ARBA" id="ARBA00023136"/>
    </source>
</evidence>
<evidence type="ECO:0000256" key="10">
    <source>
        <dbReference type="SAM" id="SignalP"/>
    </source>
</evidence>
<keyword evidence="6" id="KW-0472">Membrane</keyword>
<keyword evidence="4 8" id="KW-0106">Calcium</keyword>
<dbReference type="SMART" id="SM00112">
    <property type="entry name" value="CA"/>
    <property type="match status" value="2"/>
</dbReference>
<evidence type="ECO:0000256" key="2">
    <source>
        <dbReference type="ARBA" id="ARBA00022692"/>
    </source>
</evidence>
<dbReference type="Proteomes" id="UP000274504">
    <property type="component" value="Unassembled WGS sequence"/>
</dbReference>
<evidence type="ECO:0000256" key="8">
    <source>
        <dbReference type="PROSITE-ProRule" id="PRU00043"/>
    </source>
</evidence>
<comment type="subcellular location">
    <subcellularLocation>
        <location evidence="1">Membrane</location>
        <topology evidence="1">Single-pass membrane protein</topology>
    </subcellularLocation>
</comment>
<reference evidence="14" key="1">
    <citation type="submission" date="2016-04" db="UniProtKB">
        <authorList>
            <consortium name="WormBaseParasite"/>
        </authorList>
    </citation>
    <scope>IDENTIFICATION</scope>
</reference>
<evidence type="ECO:0000256" key="1">
    <source>
        <dbReference type="ARBA" id="ARBA00004167"/>
    </source>
</evidence>
<gene>
    <name evidence="12" type="ORF">HDID_LOCUS2829</name>
</gene>
<dbReference type="PROSITE" id="PS00232">
    <property type="entry name" value="CADHERIN_1"/>
    <property type="match status" value="1"/>
</dbReference>
<dbReference type="InterPro" id="IPR020894">
    <property type="entry name" value="Cadherin_CS"/>
</dbReference>
<dbReference type="STRING" id="6216.A0A158QDD5"/>
<dbReference type="InterPro" id="IPR050174">
    <property type="entry name" value="Protocadherin/Cadherin-CA"/>
</dbReference>
<dbReference type="EMBL" id="UYSG01000750">
    <property type="protein sequence ID" value="VDL22681.1"/>
    <property type="molecule type" value="Genomic_DNA"/>
</dbReference>
<dbReference type="Gene3D" id="2.60.40.60">
    <property type="entry name" value="Cadherins"/>
    <property type="match status" value="3"/>
</dbReference>
<proteinExistence type="predicted"/>